<reference evidence="3" key="1">
    <citation type="submission" date="2016-02" db="EMBL/GenBank/DDBJ databases">
        <authorList>
            <person name="Schultz-Johansen M."/>
            <person name="Glaring M.A."/>
            <person name="Bech P.K."/>
            <person name="Stougaard P."/>
        </authorList>
    </citation>
    <scope>NUCLEOTIDE SEQUENCE [LARGE SCALE GENOMIC DNA]</scope>
    <source>
        <strain evidence="3">S66</strain>
    </source>
</reference>
<evidence type="ECO:0000259" key="1">
    <source>
        <dbReference type="Pfam" id="PF08534"/>
    </source>
</evidence>
<dbReference type="OrthoDB" id="9799347at2"/>
<dbReference type="RefSeq" id="WP_068381535.1">
    <property type="nucleotide sequence ID" value="NZ_LSNE01000015.1"/>
</dbReference>
<evidence type="ECO:0000313" key="3">
    <source>
        <dbReference type="Proteomes" id="UP000070299"/>
    </source>
</evidence>
<dbReference type="STRING" id="1799789.AX660_01780"/>
<protein>
    <recommendedName>
        <fullName evidence="1">Redoxin domain-containing protein</fullName>
    </recommendedName>
</protein>
<dbReference type="InterPro" id="IPR013740">
    <property type="entry name" value="Redoxin"/>
</dbReference>
<dbReference type="GO" id="GO:0016491">
    <property type="term" value="F:oxidoreductase activity"/>
    <property type="evidence" value="ECO:0007669"/>
    <property type="project" value="InterPro"/>
</dbReference>
<dbReference type="SUPFAM" id="SSF52833">
    <property type="entry name" value="Thioredoxin-like"/>
    <property type="match status" value="1"/>
</dbReference>
<dbReference type="Gene3D" id="3.40.30.10">
    <property type="entry name" value="Glutaredoxin"/>
    <property type="match status" value="1"/>
</dbReference>
<dbReference type="AlphaFoldDB" id="A0A148KLJ3"/>
<dbReference type="Proteomes" id="UP000070299">
    <property type="component" value="Unassembled WGS sequence"/>
</dbReference>
<feature type="domain" description="Redoxin" evidence="1">
    <location>
        <begin position="3"/>
        <end position="90"/>
    </location>
</feature>
<dbReference type="Pfam" id="PF08534">
    <property type="entry name" value="Redoxin"/>
    <property type="match status" value="1"/>
</dbReference>
<proteinExistence type="predicted"/>
<evidence type="ECO:0000313" key="2">
    <source>
        <dbReference type="EMBL" id="KXI27141.1"/>
    </source>
</evidence>
<keyword evidence="3" id="KW-1185">Reference proteome</keyword>
<name>A0A148KLJ3_9ALTE</name>
<dbReference type="EMBL" id="LSNE01000015">
    <property type="protein sequence ID" value="KXI27141.1"/>
    <property type="molecule type" value="Genomic_DNA"/>
</dbReference>
<gene>
    <name evidence="2" type="ORF">AX660_01780</name>
</gene>
<organism evidence="2 3">
    <name type="scientific">Paraglaciecola hydrolytica</name>
    <dbReference type="NCBI Taxonomy" id="1799789"/>
    <lineage>
        <taxon>Bacteria</taxon>
        <taxon>Pseudomonadati</taxon>
        <taxon>Pseudomonadota</taxon>
        <taxon>Gammaproteobacteria</taxon>
        <taxon>Alteromonadales</taxon>
        <taxon>Alteromonadaceae</taxon>
        <taxon>Paraglaciecola</taxon>
    </lineage>
</organism>
<sequence length="154" mass="17156">MGPECRRELPSLEKTCQQYHNAIAMFAVILNINGTDDAICQLQQESALSIPIVMDQHGSIASNFNFVGTPFHVLINTSGEVVYTTYHDEAKLAFKLEQLANGQAVEVNIEKANEQLAQAVNNVVPKTGTNLLYCSAAWWTPIYWMLTQVLRLIT</sequence>
<accession>A0A148KLJ3</accession>
<dbReference type="InterPro" id="IPR036249">
    <property type="entry name" value="Thioredoxin-like_sf"/>
</dbReference>
<comment type="caution">
    <text evidence="2">The sequence shown here is derived from an EMBL/GenBank/DDBJ whole genome shotgun (WGS) entry which is preliminary data.</text>
</comment>